<feature type="region of interest" description="Disordered" evidence="1">
    <location>
        <begin position="200"/>
        <end position="220"/>
    </location>
</feature>
<dbReference type="AlphaFoldDB" id="A0A183IUG6"/>
<feature type="region of interest" description="Disordered" evidence="1">
    <location>
        <begin position="1"/>
        <end position="24"/>
    </location>
</feature>
<evidence type="ECO:0000313" key="4">
    <source>
        <dbReference type="WBParaSite" id="SBAD_0000753501-mRNA-1"/>
    </source>
</evidence>
<gene>
    <name evidence="2" type="ORF">SBAD_LOCUS7263</name>
</gene>
<evidence type="ECO:0000256" key="1">
    <source>
        <dbReference type="SAM" id="MobiDB-lite"/>
    </source>
</evidence>
<reference evidence="4" key="1">
    <citation type="submission" date="2016-06" db="UniProtKB">
        <authorList>
            <consortium name="WormBaseParasite"/>
        </authorList>
    </citation>
    <scope>IDENTIFICATION</scope>
</reference>
<organism evidence="4">
    <name type="scientific">Soboliphyme baturini</name>
    <dbReference type="NCBI Taxonomy" id="241478"/>
    <lineage>
        <taxon>Eukaryota</taxon>
        <taxon>Metazoa</taxon>
        <taxon>Ecdysozoa</taxon>
        <taxon>Nematoda</taxon>
        <taxon>Enoplea</taxon>
        <taxon>Dorylaimia</taxon>
        <taxon>Dioctophymatida</taxon>
        <taxon>Dioctophymatoidea</taxon>
        <taxon>Soboliphymatidae</taxon>
        <taxon>Soboliphyme</taxon>
    </lineage>
</organism>
<protein>
    <submittedName>
        <fullName evidence="2 4">Uncharacterized protein</fullName>
    </submittedName>
</protein>
<dbReference type="WBParaSite" id="SBAD_0000753501-mRNA-1">
    <property type="protein sequence ID" value="SBAD_0000753501-mRNA-1"/>
    <property type="gene ID" value="SBAD_0000753501"/>
</dbReference>
<reference evidence="2 3" key="2">
    <citation type="submission" date="2018-11" db="EMBL/GenBank/DDBJ databases">
        <authorList>
            <consortium name="Pathogen Informatics"/>
        </authorList>
    </citation>
    <scope>NUCLEOTIDE SEQUENCE [LARGE SCALE GENOMIC DNA]</scope>
</reference>
<keyword evidence="3" id="KW-1185">Reference proteome</keyword>
<accession>A0A183IUG6</accession>
<dbReference type="EMBL" id="UZAM01010470">
    <property type="protein sequence ID" value="VDP12497.1"/>
    <property type="molecule type" value="Genomic_DNA"/>
</dbReference>
<feature type="compositionally biased region" description="Polar residues" evidence="1">
    <location>
        <begin position="11"/>
        <end position="24"/>
    </location>
</feature>
<evidence type="ECO:0000313" key="3">
    <source>
        <dbReference type="Proteomes" id="UP000270296"/>
    </source>
</evidence>
<dbReference type="Proteomes" id="UP000270296">
    <property type="component" value="Unassembled WGS sequence"/>
</dbReference>
<name>A0A183IUG6_9BILA</name>
<sequence>MRSRATGFYPLSSTGRASSVINGQTVPDTAIREIGGFDPGDVPGSAVNDLRKYHVDRSRDKQVTGGGGTGVEVGEIRAPLGQGLVIRNSDPPDQVIRESSVWKTEIRDDRLGPDRSSQCWFRNGHYVSQMRDGRRQAGSLASAESEDINGSGGWLLRPVPPARVPENKKFVIERRLRVDRWRVAAAEEVSSTLLRRDAPVTAAAGEHPSPTGRRRTTLHHSCCPGAGRSTTAEGVDAYVYTNGLCDDGPGPCNDLSWTKEATSRPGRPVCARRCHLATKKLVLPTRWIDTIFMSTYGKTLQNPDQHFSLHSRLQFLKMSPEKILGIIDILSLSCKILSLQIQPSDCRLSSESRMTQTCPPMIRTNYRTKRHDCELNKLNELQFRVKYTALAAEPRQMNERFEWKSSRGLFTGLAVSHDDQELSH</sequence>
<proteinExistence type="predicted"/>
<evidence type="ECO:0000313" key="2">
    <source>
        <dbReference type="EMBL" id="VDP12497.1"/>
    </source>
</evidence>